<organism evidence="4 5">
    <name type="scientific">Aliivibrio fischeri</name>
    <name type="common">Vibrio fischeri</name>
    <dbReference type="NCBI Taxonomy" id="668"/>
    <lineage>
        <taxon>Bacteria</taxon>
        <taxon>Pseudomonadati</taxon>
        <taxon>Pseudomonadota</taxon>
        <taxon>Gammaproteobacteria</taxon>
        <taxon>Vibrionales</taxon>
        <taxon>Vibrionaceae</taxon>
        <taxon>Aliivibrio</taxon>
    </lineage>
</organism>
<dbReference type="Pfam" id="PF04313">
    <property type="entry name" value="HSDR_N"/>
    <property type="match status" value="1"/>
</dbReference>
<dbReference type="InterPro" id="IPR050742">
    <property type="entry name" value="Helicase_Restrict-Modif_Enz"/>
</dbReference>
<dbReference type="InterPro" id="IPR027417">
    <property type="entry name" value="P-loop_NTPase"/>
</dbReference>
<accession>A0A844P1Y3</accession>
<dbReference type="GO" id="GO:0009307">
    <property type="term" value="P:DNA restriction-modification system"/>
    <property type="evidence" value="ECO:0007669"/>
    <property type="project" value="UniProtKB-KW"/>
</dbReference>
<dbReference type="GO" id="GO:0009035">
    <property type="term" value="F:type I site-specific deoxyribonuclease activity"/>
    <property type="evidence" value="ECO:0007669"/>
    <property type="project" value="UniProtKB-EC"/>
</dbReference>
<reference evidence="4 5" key="1">
    <citation type="submission" date="2019-11" db="EMBL/GenBank/DDBJ databases">
        <title>Using colonization assays and comparative genomics to discover symbiosis behaviors and factors in Vibrio fischeri.</title>
        <authorList>
            <person name="Bongrand C."/>
            <person name="Moriano-Gutierrez S."/>
            <person name="Arevalo P."/>
            <person name="Mcfall-Ngai M."/>
            <person name="Visick K."/>
            <person name="Polz M.F."/>
            <person name="Ruby E.G."/>
        </authorList>
    </citation>
    <scope>NUCLEOTIDE SEQUENCE [LARGE SCALE GENOMIC DNA]</scope>
    <source>
        <strain evidence="5">emors.4.1</strain>
    </source>
</reference>
<feature type="compositionally biased region" description="Polar residues" evidence="1">
    <location>
        <begin position="186"/>
        <end position="203"/>
    </location>
</feature>
<dbReference type="PANTHER" id="PTHR47396">
    <property type="entry name" value="TYPE I RESTRICTION ENZYME ECOKI R PROTEIN"/>
    <property type="match status" value="1"/>
</dbReference>
<feature type="domain" description="Helicase C-terminal" evidence="3">
    <location>
        <begin position="609"/>
        <end position="760"/>
    </location>
</feature>
<dbReference type="PANTHER" id="PTHR47396:SF1">
    <property type="entry name" value="ATP-DEPENDENT HELICASE IRC3-RELATED"/>
    <property type="match status" value="1"/>
</dbReference>
<dbReference type="EMBL" id="WOBN01000020">
    <property type="protein sequence ID" value="MUK50033.1"/>
    <property type="molecule type" value="Genomic_DNA"/>
</dbReference>
<dbReference type="PROSITE" id="PS51194">
    <property type="entry name" value="HELICASE_CTER"/>
    <property type="match status" value="1"/>
</dbReference>
<dbReference type="CDD" id="cd18799">
    <property type="entry name" value="SF2_C_EcoAI-like"/>
    <property type="match status" value="1"/>
</dbReference>
<dbReference type="InterPro" id="IPR006935">
    <property type="entry name" value="Helicase/UvrB_N"/>
</dbReference>
<sequence>MTTSLNFELIREHNDKLTKLGSLAEQILHLDPGSAITRLRGFAEEVTKEIYAIESLPRLPQANFIELLKNDAFIDATETRLRDQLHFLRIEGNETAHGGDGSIKKAYAALGTAHSLSQYLAINYYGFQVADLTDLVYPEKPSSSALNQKQLEKVIEENQKQQDLLLQELERERQKRIELENKEQATAEQLSQAKSRSEQTANSLEWDENKTRQLLIDSQLAQAGWDINNPDSVGIEVKVLHQPTKSGTGYIDYVLWDDDGTPLAVVEAKRSREHIQKGREQARYYAEGLAKEHNCAVPIVFYTNGYEICIWDTKQYNTYRQIFGFYSKDSLKFLQFQYQHKEPNLELLNPSSDIAGRPYQIEAIKSVTSQLQNQRRKALIVQATGTGKTRVSIALVERLLRSRWIKRVLFLCDRKELRRQADNAFKEYLPSEPRCVIGEKNQIDQSARVFVSTYPGMMKRFSQLDVGFFDLIIADESHRSIYNRYRDIFDYFDAMQVGLTATPVKFIARNTFDLFGCENGDPTYNFDLAEAISHEPRFLNPFRVKEFTTEFLREGIDYSKLTTEQKQQLEDDLGLEEAQKTTIKGKDIGRKIFSVETDSAILENLMVNGIKDATNSLVGKTIIFAQSQAHAEQLEKLFCEELYPQYGSAVCKVIHNKVDRPDARIDEFKKSDNQFRIAISVDMMDTGIDVPQIVNLVFARPVKSWVKFWQMIGRGTRLCDNLFGPGKDKEEFLIFDHYGNFEYFEEEYVEVDTGNSRSLLQTVFEARLALADQAKKKADVHAFELACVQMKADICDLPEGTIAVRRELRTVKQLQETDMLLEMNGATYHLLETKIAPLMGYRTLKDKDAAMLDRLIAQVETAHLTGSSDLENLKADLLSRIQNLAITITDVRKQGDEIARVQTQEYWENISLNQLEKTRNNLRGIMKYKKKEHSIYDSVQTTNTADGGIQECERVVVIGDDSEAMVYRKRLKEILEAMLANNPVLQKIHHNQAVTEDELTSLTSTILTQHPGVDANALNAFYGRTPEQLSQTLIQLVGLDAEQVNERFTDFMQTNALTYKQTQFLNQLKSLICRNGRIKMADLYEGQFERLTNGEGLDIFCGDKADQLEALIEPFLLPQ</sequence>
<evidence type="ECO:0000256" key="1">
    <source>
        <dbReference type="SAM" id="MobiDB-lite"/>
    </source>
</evidence>
<dbReference type="GO" id="GO:0005524">
    <property type="term" value="F:ATP binding"/>
    <property type="evidence" value="ECO:0007669"/>
    <property type="project" value="UniProtKB-KW"/>
</dbReference>
<dbReference type="CDD" id="cd18032">
    <property type="entry name" value="DEXHc_RE_I_III_res"/>
    <property type="match status" value="1"/>
</dbReference>
<dbReference type="Pfam" id="PF04851">
    <property type="entry name" value="ResIII"/>
    <property type="match status" value="1"/>
</dbReference>
<dbReference type="InterPro" id="IPR014001">
    <property type="entry name" value="Helicase_ATP-bd"/>
</dbReference>
<keyword evidence="4" id="KW-0378">Hydrolase</keyword>
<keyword evidence="4" id="KW-0347">Helicase</keyword>
<evidence type="ECO:0000313" key="4">
    <source>
        <dbReference type="EMBL" id="MUK50033.1"/>
    </source>
</evidence>
<protein>
    <submittedName>
        <fullName evidence="4">DEAD/DEAH box helicase</fullName>
    </submittedName>
</protein>
<gene>
    <name evidence="4" type="ORF">GNP88_12745</name>
</gene>
<name>A0A844P1Y3_ALIFS</name>
<comment type="caution">
    <text evidence="4">The sequence shown here is derived from an EMBL/GenBank/DDBJ whole genome shotgun (WGS) entry which is preliminary data.</text>
</comment>
<feature type="region of interest" description="Disordered" evidence="1">
    <location>
        <begin position="179"/>
        <end position="204"/>
    </location>
</feature>
<dbReference type="InterPro" id="IPR013670">
    <property type="entry name" value="EcoEI_R_C_dom"/>
</dbReference>
<dbReference type="InterPro" id="IPR007409">
    <property type="entry name" value="Restrct_endonuc_type1_HsdR_N"/>
</dbReference>
<evidence type="ECO:0000313" key="5">
    <source>
        <dbReference type="Proteomes" id="UP000448038"/>
    </source>
</evidence>
<keyword evidence="4" id="KW-0547">Nucleotide-binding</keyword>
<dbReference type="Gene3D" id="3.90.1570.30">
    <property type="match status" value="1"/>
</dbReference>
<dbReference type="RefSeq" id="WP_155656022.1">
    <property type="nucleotide sequence ID" value="NZ_WOBN01000020.1"/>
</dbReference>
<dbReference type="GO" id="GO:0004386">
    <property type="term" value="F:helicase activity"/>
    <property type="evidence" value="ECO:0007669"/>
    <property type="project" value="UniProtKB-KW"/>
</dbReference>
<proteinExistence type="predicted"/>
<dbReference type="SMART" id="SM00487">
    <property type="entry name" value="DEXDc"/>
    <property type="match status" value="1"/>
</dbReference>
<evidence type="ECO:0000259" key="2">
    <source>
        <dbReference type="PROSITE" id="PS51192"/>
    </source>
</evidence>
<dbReference type="Pfam" id="PF00271">
    <property type="entry name" value="Helicase_C"/>
    <property type="match status" value="1"/>
</dbReference>
<dbReference type="SUPFAM" id="SSF52540">
    <property type="entry name" value="P-loop containing nucleoside triphosphate hydrolases"/>
    <property type="match status" value="2"/>
</dbReference>
<dbReference type="InterPro" id="IPR001650">
    <property type="entry name" value="Helicase_C-like"/>
</dbReference>
<evidence type="ECO:0000259" key="3">
    <source>
        <dbReference type="PROSITE" id="PS51194"/>
    </source>
</evidence>
<dbReference type="Proteomes" id="UP000448038">
    <property type="component" value="Unassembled WGS sequence"/>
</dbReference>
<feature type="domain" description="Helicase ATP-binding" evidence="2">
    <location>
        <begin position="369"/>
        <end position="521"/>
    </location>
</feature>
<dbReference type="GO" id="GO:0003677">
    <property type="term" value="F:DNA binding"/>
    <property type="evidence" value="ECO:0007669"/>
    <property type="project" value="UniProtKB-KW"/>
</dbReference>
<dbReference type="GO" id="GO:0005829">
    <property type="term" value="C:cytosol"/>
    <property type="evidence" value="ECO:0007669"/>
    <property type="project" value="TreeGrafter"/>
</dbReference>
<dbReference type="AlphaFoldDB" id="A0A844P1Y3"/>
<keyword evidence="4" id="KW-0067">ATP-binding</keyword>
<dbReference type="Gene3D" id="3.40.50.300">
    <property type="entry name" value="P-loop containing nucleotide triphosphate hydrolases"/>
    <property type="match status" value="2"/>
</dbReference>
<dbReference type="Pfam" id="PF08463">
    <property type="entry name" value="EcoEI_R_C"/>
    <property type="match status" value="1"/>
</dbReference>
<dbReference type="PROSITE" id="PS51192">
    <property type="entry name" value="HELICASE_ATP_BIND_1"/>
    <property type="match status" value="1"/>
</dbReference>